<keyword evidence="4" id="KW-0507">mRNA processing</keyword>
<dbReference type="Pfam" id="PF01207">
    <property type="entry name" value="Dus"/>
    <property type="match status" value="2"/>
</dbReference>
<dbReference type="PANTHER" id="PTHR45936">
    <property type="entry name" value="TRNA-DIHYDROURIDINE(20) SYNTHASE [NAD(P)+]-LIKE"/>
    <property type="match status" value="1"/>
</dbReference>
<dbReference type="PROSITE" id="PS01136">
    <property type="entry name" value="UPF0034"/>
    <property type="match status" value="1"/>
</dbReference>
<evidence type="ECO:0000256" key="3">
    <source>
        <dbReference type="ARBA" id="ARBA00022643"/>
    </source>
</evidence>
<comment type="caution">
    <text evidence="11">The sequence shown here is derived from an EMBL/GenBank/DDBJ whole genome shotgun (WGS) entry which is preliminary data.</text>
</comment>
<gene>
    <name evidence="11" type="ORF">Rhopal_000060-T1</name>
</gene>
<dbReference type="AlphaFoldDB" id="A0AAV5GBH0"/>
<evidence type="ECO:0000256" key="8">
    <source>
        <dbReference type="ARBA" id="ARBA00049447"/>
    </source>
</evidence>
<evidence type="ECO:0000256" key="6">
    <source>
        <dbReference type="ARBA" id="ARBA00023002"/>
    </source>
</evidence>
<evidence type="ECO:0000256" key="9">
    <source>
        <dbReference type="SAM" id="MobiDB-lite"/>
    </source>
</evidence>
<comment type="catalytic activity">
    <reaction evidence="7">
        <text>a 5,6-dihydrouridine in mRNA + NAD(+) = a uridine in mRNA + NADH + H(+)</text>
        <dbReference type="Rhea" id="RHEA:69851"/>
        <dbReference type="Rhea" id="RHEA-COMP:14658"/>
        <dbReference type="Rhea" id="RHEA-COMP:17789"/>
        <dbReference type="ChEBI" id="CHEBI:15378"/>
        <dbReference type="ChEBI" id="CHEBI:57540"/>
        <dbReference type="ChEBI" id="CHEBI:57945"/>
        <dbReference type="ChEBI" id="CHEBI:65315"/>
        <dbReference type="ChEBI" id="CHEBI:74443"/>
    </reaction>
    <physiologicalReaction direction="right-to-left" evidence="7">
        <dbReference type="Rhea" id="RHEA:69853"/>
    </physiologicalReaction>
</comment>
<keyword evidence="3" id="KW-0288">FMN</keyword>
<dbReference type="GO" id="GO:0005737">
    <property type="term" value="C:cytoplasm"/>
    <property type="evidence" value="ECO:0007669"/>
    <property type="project" value="TreeGrafter"/>
</dbReference>
<dbReference type="PANTHER" id="PTHR45936:SF1">
    <property type="entry name" value="TRNA-DIHYDROURIDINE(20) SYNTHASE [NAD(P)+]-LIKE"/>
    <property type="match status" value="1"/>
</dbReference>
<evidence type="ECO:0000259" key="10">
    <source>
        <dbReference type="Pfam" id="PF01207"/>
    </source>
</evidence>
<dbReference type="SUPFAM" id="SSF51395">
    <property type="entry name" value="FMN-linked oxidoreductases"/>
    <property type="match status" value="1"/>
</dbReference>
<evidence type="ECO:0000256" key="7">
    <source>
        <dbReference type="ARBA" id="ARBA00048342"/>
    </source>
</evidence>
<evidence type="ECO:0000256" key="1">
    <source>
        <dbReference type="ARBA" id="ARBA00001917"/>
    </source>
</evidence>
<dbReference type="GO" id="GO:0050660">
    <property type="term" value="F:flavin adenine dinucleotide binding"/>
    <property type="evidence" value="ECO:0007669"/>
    <property type="project" value="InterPro"/>
</dbReference>
<feature type="compositionally biased region" description="Low complexity" evidence="9">
    <location>
        <begin position="206"/>
        <end position="266"/>
    </location>
</feature>
<dbReference type="InterPro" id="IPR035587">
    <property type="entry name" value="DUS-like_FMN-bd"/>
</dbReference>
<keyword evidence="12" id="KW-1185">Reference proteome</keyword>
<keyword evidence="2" id="KW-0285">Flavoprotein</keyword>
<accession>A0AAV5GBH0</accession>
<evidence type="ECO:0000313" key="11">
    <source>
        <dbReference type="EMBL" id="GJN87115.1"/>
    </source>
</evidence>
<evidence type="ECO:0000256" key="4">
    <source>
        <dbReference type="ARBA" id="ARBA00022664"/>
    </source>
</evidence>
<evidence type="ECO:0000256" key="2">
    <source>
        <dbReference type="ARBA" id="ARBA00022630"/>
    </source>
</evidence>
<dbReference type="GO" id="GO:0006397">
    <property type="term" value="P:mRNA processing"/>
    <property type="evidence" value="ECO:0007669"/>
    <property type="project" value="UniProtKB-KW"/>
</dbReference>
<dbReference type="InterPro" id="IPR018517">
    <property type="entry name" value="tRNA_hU_synthase_CS"/>
</dbReference>
<dbReference type="InterPro" id="IPR052582">
    <property type="entry name" value="tRNA-DUS-like"/>
</dbReference>
<reference evidence="11 12" key="1">
    <citation type="submission" date="2021-12" db="EMBL/GenBank/DDBJ databases">
        <title>High titer production of polyol ester of fatty acids by Rhodotorula paludigena BS15 towards product separation-free biomass refinery.</title>
        <authorList>
            <person name="Mano J."/>
            <person name="Ono H."/>
            <person name="Tanaka T."/>
            <person name="Naito K."/>
            <person name="Sushida H."/>
            <person name="Ike M."/>
            <person name="Tokuyasu K."/>
            <person name="Kitaoka M."/>
        </authorList>
    </citation>
    <scope>NUCLEOTIDE SEQUENCE [LARGE SCALE GENOMIC DNA]</scope>
    <source>
        <strain evidence="11 12">BS15</strain>
    </source>
</reference>
<protein>
    <recommendedName>
        <fullName evidence="10">DUS-like FMN-binding domain-containing protein</fullName>
    </recommendedName>
</protein>
<dbReference type="Proteomes" id="UP001342314">
    <property type="component" value="Unassembled WGS sequence"/>
</dbReference>
<dbReference type="GO" id="GO:0017150">
    <property type="term" value="F:tRNA dihydrouridine synthase activity"/>
    <property type="evidence" value="ECO:0007669"/>
    <property type="project" value="InterPro"/>
</dbReference>
<comment type="catalytic activity">
    <reaction evidence="8">
        <text>a 5,6-dihydrouridine in mRNA + NADP(+) = a uridine in mRNA + NADPH + H(+)</text>
        <dbReference type="Rhea" id="RHEA:69855"/>
        <dbReference type="Rhea" id="RHEA-COMP:14658"/>
        <dbReference type="Rhea" id="RHEA-COMP:17789"/>
        <dbReference type="ChEBI" id="CHEBI:15378"/>
        <dbReference type="ChEBI" id="CHEBI:57783"/>
        <dbReference type="ChEBI" id="CHEBI:58349"/>
        <dbReference type="ChEBI" id="CHEBI:65315"/>
        <dbReference type="ChEBI" id="CHEBI:74443"/>
    </reaction>
    <physiologicalReaction direction="right-to-left" evidence="8">
        <dbReference type="Rhea" id="RHEA:69857"/>
    </physiologicalReaction>
</comment>
<dbReference type="InterPro" id="IPR013785">
    <property type="entry name" value="Aldolase_TIM"/>
</dbReference>
<sequence length="472" mass="49434">MAASTRSPSPPAADAQPAAKRMRMQAPDEKHAVELATEQPAQTPTKRRRTLPYAQGMHLAPMVRIGTLPVRLLSLEYGAELVWGPEIVDKAIIGAQRTVDPKTGVVSFVKNGRSIFECHPIEKPRLIFQLGSASPELAVQALKVIEQDVAGVGLNCGCPKSFSLQGGMGAALLKDPERLCSILKALVGATDLPIDAKIRLLPLPPASDSSASSSTADAALASGSSTPVPSGSASPASAAVPTPSTVLEPTVPPTLAVPTAASTSSTNEPTLPLVAQILSTGISNLTVHCRTQTMRSSEPALHARMRGVTHLGRERGVPVVCNGDALGGGKEGAWGNFDEVCEVTGVSSVMIARAAEANPSCFSADGLKDPISEVIPRLLRIAIATGNHYSNTKYILNALNLHASPTPPSRERNRELKLAMNKARSYAEMGAAFGVGADEVEELQAADEGAIEAMLPAWSERRKAIIEAEGEP</sequence>
<feature type="domain" description="DUS-like FMN-binding" evidence="10">
    <location>
        <begin position="264"/>
        <end position="395"/>
    </location>
</feature>
<evidence type="ECO:0000313" key="12">
    <source>
        <dbReference type="Proteomes" id="UP001342314"/>
    </source>
</evidence>
<feature type="compositionally biased region" description="Low complexity" evidence="9">
    <location>
        <begin position="1"/>
        <end position="19"/>
    </location>
</feature>
<name>A0AAV5GBH0_9BASI</name>
<dbReference type="EMBL" id="BQKY01000001">
    <property type="protein sequence ID" value="GJN87115.1"/>
    <property type="molecule type" value="Genomic_DNA"/>
</dbReference>
<evidence type="ECO:0000256" key="5">
    <source>
        <dbReference type="ARBA" id="ARBA00022694"/>
    </source>
</evidence>
<keyword evidence="6" id="KW-0560">Oxidoreductase</keyword>
<organism evidence="11 12">
    <name type="scientific">Rhodotorula paludigena</name>
    <dbReference type="NCBI Taxonomy" id="86838"/>
    <lineage>
        <taxon>Eukaryota</taxon>
        <taxon>Fungi</taxon>
        <taxon>Dikarya</taxon>
        <taxon>Basidiomycota</taxon>
        <taxon>Pucciniomycotina</taxon>
        <taxon>Microbotryomycetes</taxon>
        <taxon>Sporidiobolales</taxon>
        <taxon>Sporidiobolaceae</taxon>
        <taxon>Rhodotorula</taxon>
    </lineage>
</organism>
<dbReference type="Gene3D" id="3.20.20.70">
    <property type="entry name" value="Aldolase class I"/>
    <property type="match status" value="1"/>
</dbReference>
<feature type="region of interest" description="Disordered" evidence="9">
    <location>
        <begin position="205"/>
        <end position="267"/>
    </location>
</feature>
<proteinExistence type="predicted"/>
<feature type="domain" description="DUS-like FMN-binding" evidence="10">
    <location>
        <begin position="59"/>
        <end position="200"/>
    </location>
</feature>
<comment type="cofactor">
    <cofactor evidence="1">
        <name>FMN</name>
        <dbReference type="ChEBI" id="CHEBI:58210"/>
    </cofactor>
</comment>
<feature type="region of interest" description="Disordered" evidence="9">
    <location>
        <begin position="1"/>
        <end position="49"/>
    </location>
</feature>
<keyword evidence="5" id="KW-0819">tRNA processing</keyword>
<dbReference type="CDD" id="cd02801">
    <property type="entry name" value="DUS_like_FMN"/>
    <property type="match status" value="1"/>
</dbReference>